<dbReference type="InterPro" id="IPR050950">
    <property type="entry name" value="HTH-type_LysR_regulators"/>
</dbReference>
<dbReference type="SUPFAM" id="SSF46785">
    <property type="entry name" value="Winged helix' DNA-binding domain"/>
    <property type="match status" value="1"/>
</dbReference>
<dbReference type="SUPFAM" id="SSF53850">
    <property type="entry name" value="Periplasmic binding protein-like II"/>
    <property type="match status" value="1"/>
</dbReference>
<evidence type="ECO:0000313" key="7">
    <source>
        <dbReference type="Proteomes" id="UP001612915"/>
    </source>
</evidence>
<evidence type="ECO:0000256" key="1">
    <source>
        <dbReference type="ARBA" id="ARBA00009437"/>
    </source>
</evidence>
<sequence length="320" mass="34660">MQLHQLQYFVAVARTRHFTRAAQELRIAQPSLSQQIKALERSLGTELIERTRGNIGLTPAGEALLPIAQRIVADVEMARQEVHELVELRRGRVRLGAPPSLLTGLLPDVAREFRVRYPGIHLMIEESGSQNLVAKAATGELDLALVVLPLRRADPTLQTAPLLREELVVVSSTQEPAPTRDGRPIAVSELEGRPLVMFRPGYDLREVTMDACRAEGFEPTLVVEGGEMDAVLSMVAAGLGWAVLPSTVAEGRASHRVTQFAAPGLARTIGVAHRRDVPLPGAARELQTVLLEYLAEQDRSGRLPAGTRLMVGLSGSAVGV</sequence>
<keyword evidence="4" id="KW-0804">Transcription</keyword>
<evidence type="ECO:0000256" key="4">
    <source>
        <dbReference type="ARBA" id="ARBA00023163"/>
    </source>
</evidence>
<protein>
    <submittedName>
        <fullName evidence="6">LysR family transcriptional regulator</fullName>
    </submittedName>
</protein>
<dbReference type="InterPro" id="IPR036390">
    <property type="entry name" value="WH_DNA-bd_sf"/>
</dbReference>
<dbReference type="InterPro" id="IPR005119">
    <property type="entry name" value="LysR_subst-bd"/>
</dbReference>
<dbReference type="RefSeq" id="WP_398283985.1">
    <property type="nucleotide sequence ID" value="NZ_JBITLV010000007.1"/>
</dbReference>
<evidence type="ECO:0000256" key="2">
    <source>
        <dbReference type="ARBA" id="ARBA00023015"/>
    </source>
</evidence>
<accession>A0ABW8ASM1</accession>
<dbReference type="PRINTS" id="PR00039">
    <property type="entry name" value="HTHLYSR"/>
</dbReference>
<name>A0ABW8ASM1_9ACTN</name>
<gene>
    <name evidence="6" type="ORF">ACIB24_20205</name>
</gene>
<feature type="domain" description="HTH lysR-type" evidence="5">
    <location>
        <begin position="1"/>
        <end position="58"/>
    </location>
</feature>
<evidence type="ECO:0000259" key="5">
    <source>
        <dbReference type="PROSITE" id="PS50931"/>
    </source>
</evidence>
<dbReference type="PROSITE" id="PS50931">
    <property type="entry name" value="HTH_LYSR"/>
    <property type="match status" value="1"/>
</dbReference>
<keyword evidence="7" id="KW-1185">Reference proteome</keyword>
<dbReference type="InterPro" id="IPR000847">
    <property type="entry name" value="LysR_HTH_N"/>
</dbReference>
<keyword evidence="2" id="KW-0805">Transcription regulation</keyword>
<dbReference type="Gene3D" id="1.10.10.10">
    <property type="entry name" value="Winged helix-like DNA-binding domain superfamily/Winged helix DNA-binding domain"/>
    <property type="match status" value="1"/>
</dbReference>
<keyword evidence="3" id="KW-0238">DNA-binding</keyword>
<dbReference type="Pfam" id="PF03466">
    <property type="entry name" value="LysR_substrate"/>
    <property type="match status" value="1"/>
</dbReference>
<dbReference type="PANTHER" id="PTHR30419">
    <property type="entry name" value="HTH-TYPE TRANSCRIPTIONAL REGULATOR YBHD"/>
    <property type="match status" value="1"/>
</dbReference>
<dbReference type="CDD" id="cd05466">
    <property type="entry name" value="PBP2_LTTR_substrate"/>
    <property type="match status" value="1"/>
</dbReference>
<proteinExistence type="inferred from homology"/>
<dbReference type="EMBL" id="JBITLV010000007">
    <property type="protein sequence ID" value="MFI7589393.1"/>
    <property type="molecule type" value="Genomic_DNA"/>
</dbReference>
<reference evidence="6 7" key="1">
    <citation type="submission" date="2024-10" db="EMBL/GenBank/DDBJ databases">
        <title>The Natural Products Discovery Center: Release of the First 8490 Sequenced Strains for Exploring Actinobacteria Biosynthetic Diversity.</title>
        <authorList>
            <person name="Kalkreuter E."/>
            <person name="Kautsar S.A."/>
            <person name="Yang D."/>
            <person name="Bader C.D."/>
            <person name="Teijaro C.N."/>
            <person name="Fluegel L."/>
            <person name="Davis C.M."/>
            <person name="Simpson J.R."/>
            <person name="Lauterbach L."/>
            <person name="Steele A.D."/>
            <person name="Gui C."/>
            <person name="Meng S."/>
            <person name="Li G."/>
            <person name="Viehrig K."/>
            <person name="Ye F."/>
            <person name="Su P."/>
            <person name="Kiefer A.F."/>
            <person name="Nichols A."/>
            <person name="Cepeda A.J."/>
            <person name="Yan W."/>
            <person name="Fan B."/>
            <person name="Jiang Y."/>
            <person name="Adhikari A."/>
            <person name="Zheng C.-J."/>
            <person name="Schuster L."/>
            <person name="Cowan T.M."/>
            <person name="Smanski M.J."/>
            <person name="Chevrette M.G."/>
            <person name="De Carvalho L.P.S."/>
            <person name="Shen B."/>
        </authorList>
    </citation>
    <scope>NUCLEOTIDE SEQUENCE [LARGE SCALE GENOMIC DNA]</scope>
    <source>
        <strain evidence="6 7">NPDC049639</strain>
    </source>
</reference>
<comment type="caution">
    <text evidence="6">The sequence shown here is derived from an EMBL/GenBank/DDBJ whole genome shotgun (WGS) entry which is preliminary data.</text>
</comment>
<organism evidence="6 7">
    <name type="scientific">Spongisporangium articulatum</name>
    <dbReference type="NCBI Taxonomy" id="3362603"/>
    <lineage>
        <taxon>Bacteria</taxon>
        <taxon>Bacillati</taxon>
        <taxon>Actinomycetota</taxon>
        <taxon>Actinomycetes</taxon>
        <taxon>Kineosporiales</taxon>
        <taxon>Kineosporiaceae</taxon>
        <taxon>Spongisporangium</taxon>
    </lineage>
</organism>
<dbReference type="Pfam" id="PF00126">
    <property type="entry name" value="HTH_1"/>
    <property type="match status" value="1"/>
</dbReference>
<dbReference type="Gene3D" id="3.40.190.290">
    <property type="match status" value="1"/>
</dbReference>
<dbReference type="Proteomes" id="UP001612915">
    <property type="component" value="Unassembled WGS sequence"/>
</dbReference>
<dbReference type="InterPro" id="IPR036388">
    <property type="entry name" value="WH-like_DNA-bd_sf"/>
</dbReference>
<comment type="similarity">
    <text evidence="1">Belongs to the LysR transcriptional regulatory family.</text>
</comment>
<evidence type="ECO:0000313" key="6">
    <source>
        <dbReference type="EMBL" id="MFI7589393.1"/>
    </source>
</evidence>
<evidence type="ECO:0000256" key="3">
    <source>
        <dbReference type="ARBA" id="ARBA00023125"/>
    </source>
</evidence>